<evidence type="ECO:0000313" key="1">
    <source>
        <dbReference type="EMBL" id="PJE37474.1"/>
    </source>
</evidence>
<sequence length="123" mass="12729">MIAGMRAGRYLAGRFQGGRFSGRRAEGSWITAAVAPVMSGPEAGAPLAAAFPAFSLDAANYTVQGDPEDSILDVIREWSLNGAAWASEDSPFTQAPAGFAFLTAPGGAFLTAPDGTYLVERAT</sequence>
<evidence type="ECO:0000313" key="2">
    <source>
        <dbReference type="Proteomes" id="UP000231553"/>
    </source>
</evidence>
<dbReference type="AlphaFoldDB" id="A0A2M8J3Y1"/>
<protein>
    <submittedName>
        <fullName evidence="1">Uncharacterized protein</fullName>
    </submittedName>
</protein>
<dbReference type="Proteomes" id="UP000231553">
    <property type="component" value="Unassembled WGS sequence"/>
</dbReference>
<accession>A0A2M8J3Y1</accession>
<comment type="caution">
    <text evidence="1">The sequence shown here is derived from an EMBL/GenBank/DDBJ whole genome shotgun (WGS) entry which is preliminary data.</text>
</comment>
<keyword evidence="2" id="KW-1185">Reference proteome</keyword>
<organism evidence="1 2">
    <name type="scientific">Pseudooceanicola lipolyticus</name>
    <dbReference type="NCBI Taxonomy" id="2029104"/>
    <lineage>
        <taxon>Bacteria</taxon>
        <taxon>Pseudomonadati</taxon>
        <taxon>Pseudomonadota</taxon>
        <taxon>Alphaproteobacteria</taxon>
        <taxon>Rhodobacterales</taxon>
        <taxon>Paracoccaceae</taxon>
        <taxon>Pseudooceanicola</taxon>
    </lineage>
</organism>
<dbReference type="RefSeq" id="WP_100161763.1">
    <property type="nucleotide sequence ID" value="NZ_PGTB01000014.1"/>
</dbReference>
<proteinExistence type="predicted"/>
<reference evidence="1 2" key="1">
    <citation type="journal article" date="2018" name="Int. J. Syst. Evol. Microbiol.">
        <title>Pseudooceanicola lipolyticus sp. nov., a marine alphaproteobacterium, reclassification of Oceanicola flagellatus as Pseudooceanicola flagellatus comb. nov. and emended description of the genus Pseudooceanicola.</title>
        <authorList>
            <person name="Huang M.-M."/>
            <person name="Guo L.-L."/>
            <person name="Wu Y.-H."/>
            <person name="Lai Q.-L."/>
            <person name="Shao Z.-Z."/>
            <person name="Wang C.-S."/>
            <person name="Wu M."/>
            <person name="Xu X.-W."/>
        </authorList>
    </citation>
    <scope>NUCLEOTIDE SEQUENCE [LARGE SCALE GENOMIC DNA]</scope>
    <source>
        <strain evidence="1 2">157</strain>
    </source>
</reference>
<dbReference type="EMBL" id="PGTB01000014">
    <property type="protein sequence ID" value="PJE37474.1"/>
    <property type="molecule type" value="Genomic_DNA"/>
</dbReference>
<name>A0A2M8J3Y1_9RHOB</name>
<gene>
    <name evidence="1" type="ORF">CVM52_06830</name>
</gene>